<dbReference type="GO" id="GO:0015891">
    <property type="term" value="P:siderophore transport"/>
    <property type="evidence" value="ECO:0007669"/>
    <property type="project" value="InterPro"/>
</dbReference>
<dbReference type="PANTHER" id="PTHR32552">
    <property type="entry name" value="FERRICHROME IRON RECEPTOR-RELATED"/>
    <property type="match status" value="1"/>
</dbReference>
<dbReference type="CDD" id="cd01347">
    <property type="entry name" value="ligand_gated_channel"/>
    <property type="match status" value="1"/>
</dbReference>
<proteinExistence type="inferred from homology"/>
<dbReference type="InterPro" id="IPR010105">
    <property type="entry name" value="TonB_sidphr_rcpt"/>
</dbReference>
<dbReference type="FunFam" id="2.40.170.20:FF:000005">
    <property type="entry name" value="TonB-dependent siderophore receptor"/>
    <property type="match status" value="1"/>
</dbReference>
<name>A0A0D5YM90_ACIBA</name>
<accession>A0A0D5YM90</accession>
<dbReference type="AlphaFoldDB" id="A0A0D5YM90"/>
<keyword evidence="3 10" id="KW-0813">Transport</keyword>
<dbReference type="SUPFAM" id="SSF56935">
    <property type="entry name" value="Porins"/>
    <property type="match status" value="1"/>
</dbReference>
<reference evidence="15" key="2">
    <citation type="submission" date="2015-03" db="EMBL/GenBank/DDBJ databases">
        <authorList>
            <person name="Gallagher L.A."/>
            <person name="Hayden H.S."/>
            <person name="Weiss E.J."/>
            <person name="Hager K.R."/>
            <person name="Ramage E."/>
            <person name="Radey M.R."/>
            <person name="Bydalek R."/>
            <person name="Manoil C."/>
            <person name="Miller S.I."/>
            <person name="Brittnacher M.J."/>
        </authorList>
    </citation>
    <scope>NUCLEOTIDE SEQUENCE [LARGE SCALE GENOMIC DNA]</scope>
    <source>
        <strain evidence="15">AB5075-UW</strain>
    </source>
</reference>
<evidence type="ECO:0000313" key="14">
    <source>
        <dbReference type="EMBL" id="AKA33465.1"/>
    </source>
</evidence>
<dbReference type="RefSeq" id="WP_001216145.1">
    <property type="nucleotide sequence ID" value="NZ_CAJHEU010000013.1"/>
</dbReference>
<evidence type="ECO:0000256" key="5">
    <source>
        <dbReference type="ARBA" id="ARBA00022692"/>
    </source>
</evidence>
<evidence type="ECO:0000256" key="3">
    <source>
        <dbReference type="ARBA" id="ARBA00022448"/>
    </source>
</evidence>
<keyword evidence="4 10" id="KW-1134">Transmembrane beta strand</keyword>
<comment type="subcellular location">
    <subcellularLocation>
        <location evidence="1 10">Cell outer membrane</location>
        <topology evidence="1 10">Multi-pass membrane protein</topology>
    </subcellularLocation>
</comment>
<dbReference type="InterPro" id="IPR012910">
    <property type="entry name" value="Plug_dom"/>
</dbReference>
<dbReference type="InterPro" id="IPR037066">
    <property type="entry name" value="Plug_dom_sf"/>
</dbReference>
<evidence type="ECO:0000256" key="7">
    <source>
        <dbReference type="ARBA" id="ARBA00023136"/>
    </source>
</evidence>
<keyword evidence="9 10" id="KW-0998">Cell outer membrane</keyword>
<gene>
    <name evidence="14" type="ORF">ABUW_3792</name>
</gene>
<dbReference type="Proteomes" id="UP000032746">
    <property type="component" value="Chromosome"/>
</dbReference>
<protein>
    <submittedName>
        <fullName evidence="14">TonB-dependent siderophore receptor</fullName>
    </submittedName>
</protein>
<organism evidence="14 15">
    <name type="scientific">Acinetobacter baumannii</name>
    <dbReference type="NCBI Taxonomy" id="470"/>
    <lineage>
        <taxon>Bacteria</taxon>
        <taxon>Pseudomonadati</taxon>
        <taxon>Pseudomonadota</taxon>
        <taxon>Gammaproteobacteria</taxon>
        <taxon>Moraxellales</taxon>
        <taxon>Moraxellaceae</taxon>
        <taxon>Acinetobacter</taxon>
        <taxon>Acinetobacter calcoaceticus/baumannii complex</taxon>
    </lineage>
</organism>
<dbReference type="InterPro" id="IPR000531">
    <property type="entry name" value="Beta-barrel_TonB"/>
</dbReference>
<dbReference type="GO" id="GO:0009279">
    <property type="term" value="C:cell outer membrane"/>
    <property type="evidence" value="ECO:0007669"/>
    <property type="project" value="UniProtKB-SubCell"/>
</dbReference>
<evidence type="ECO:0000259" key="13">
    <source>
        <dbReference type="Pfam" id="PF07715"/>
    </source>
</evidence>
<evidence type="ECO:0000256" key="10">
    <source>
        <dbReference type="PROSITE-ProRule" id="PRU01360"/>
    </source>
</evidence>
<evidence type="ECO:0000256" key="4">
    <source>
        <dbReference type="ARBA" id="ARBA00022452"/>
    </source>
</evidence>
<feature type="domain" description="TonB-dependent receptor-like beta-barrel" evidence="12">
    <location>
        <begin position="231"/>
        <end position="668"/>
    </location>
</feature>
<evidence type="ECO:0000256" key="11">
    <source>
        <dbReference type="RuleBase" id="RU003357"/>
    </source>
</evidence>
<dbReference type="Pfam" id="PF00593">
    <property type="entry name" value="TonB_dep_Rec_b-barrel"/>
    <property type="match status" value="1"/>
</dbReference>
<sequence>MRHKLGLLSSLGLSFISTLTWGEETSTVLETIRVQAESTREDVSQNSSATKFTHDVLDVPFNRAYLSKQIMEQQDVQRIDDALTLVSGVFHQNSFGGGFWDNYSFRGFSTDPNLGAAMIRNGLSVNRGISAPKDVVNIESLEFLKGPMAALYGRGETGGLLNLNSKKPQWESASEVNLRANTQEQYRISLEHTAPINDELAYRVAVAHEDNQSFRDHVSSERWFFSPQLTWKISDQTQLDFDSEFTEHKGTFDRGVSTVNHQFVMDPKTFTGEPDDSDLKIKDYFYQLRLSHEFNPDWKLNSAVSYKDAKMVGFATEPRRMQADGRTLERQRRYRDYTSEDVLAQTELLGKVDTSWARHEILLSTELGQLDYKQYQLRRNHDSNSPTTVNTIDIYQPEYGKYLPSLAPFTNTKERQRYFALNVQDQIFFNDQWSVLFGNRFDQVEQDFKNHIKQTEDNQTLHQNSPRFGVNFKASEQWAFYSNYGRSFAMNSGMNRNGQTFAPEKGESYEVGTKYKINDQSVLSLALFKMKKQNVLTTDPIDSNFQTAAGEVSSKGIEFDLNSQINDRWFVNTNYSYTDAQMEKDQDLAKGARLSNVPKHQGSVSTNYEFLQEGPRKAGVGANLTYVGERSGHNLDNGFNLPSYTLVNLNGYYAPSDRLRYQLNVNNLFDKTYYVSSYSDLWVQPGEPLNASISAQWKF</sequence>
<evidence type="ECO:0000313" key="15">
    <source>
        <dbReference type="Proteomes" id="UP000032746"/>
    </source>
</evidence>
<dbReference type="InterPro" id="IPR036942">
    <property type="entry name" value="Beta-barrel_TonB_sf"/>
</dbReference>
<dbReference type="Pfam" id="PF07715">
    <property type="entry name" value="Plug"/>
    <property type="match status" value="1"/>
</dbReference>
<evidence type="ECO:0000256" key="9">
    <source>
        <dbReference type="ARBA" id="ARBA00023237"/>
    </source>
</evidence>
<evidence type="ECO:0000256" key="2">
    <source>
        <dbReference type="ARBA" id="ARBA00009810"/>
    </source>
</evidence>
<keyword evidence="6 11" id="KW-0798">TonB box</keyword>
<reference evidence="14 15" key="1">
    <citation type="journal article" date="2015" name="J. Bacteriol.">
        <title>Resources for Genetic and Genomic Analysis of Emerging Pathogen Acinetobacter baumannii.</title>
        <authorList>
            <person name="Gallagher L.A."/>
            <person name="Ramage E."/>
            <person name="Weiss E.J."/>
            <person name="Radey M."/>
            <person name="Hayden H.S."/>
            <person name="Held K.G."/>
            <person name="Huse H.K."/>
            <person name="Zurawski D.V."/>
            <person name="Brittnacher M.J."/>
            <person name="Manoil C."/>
        </authorList>
    </citation>
    <scope>NUCLEOTIDE SEQUENCE [LARGE SCALE GENOMIC DNA]</scope>
    <source>
        <strain evidence="14 15">AB5075-UW</strain>
    </source>
</reference>
<dbReference type="Gene3D" id="2.170.130.10">
    <property type="entry name" value="TonB-dependent receptor, plug domain"/>
    <property type="match status" value="1"/>
</dbReference>
<evidence type="ECO:0000256" key="8">
    <source>
        <dbReference type="ARBA" id="ARBA00023170"/>
    </source>
</evidence>
<keyword evidence="5 10" id="KW-0812">Transmembrane</keyword>
<keyword evidence="7 10" id="KW-0472">Membrane</keyword>
<evidence type="ECO:0000259" key="12">
    <source>
        <dbReference type="Pfam" id="PF00593"/>
    </source>
</evidence>
<dbReference type="InterPro" id="IPR039426">
    <property type="entry name" value="TonB-dep_rcpt-like"/>
</dbReference>
<dbReference type="GO" id="GO:0015344">
    <property type="term" value="F:siderophore uptake transmembrane transporter activity"/>
    <property type="evidence" value="ECO:0007669"/>
    <property type="project" value="TreeGrafter"/>
</dbReference>
<dbReference type="NCBIfam" id="TIGR01783">
    <property type="entry name" value="TonB-siderophor"/>
    <property type="match status" value="1"/>
</dbReference>
<feature type="domain" description="TonB-dependent receptor plug" evidence="13">
    <location>
        <begin position="56"/>
        <end position="159"/>
    </location>
</feature>
<dbReference type="PANTHER" id="PTHR32552:SF90">
    <property type="entry name" value="METAL-PSEUDOPALINE RECEPTOR CNTO"/>
    <property type="match status" value="1"/>
</dbReference>
<dbReference type="EMBL" id="CP008706">
    <property type="protein sequence ID" value="AKA33465.1"/>
    <property type="molecule type" value="Genomic_DNA"/>
</dbReference>
<evidence type="ECO:0000256" key="6">
    <source>
        <dbReference type="ARBA" id="ARBA00023077"/>
    </source>
</evidence>
<keyword evidence="8 14" id="KW-0675">Receptor</keyword>
<dbReference type="Gene3D" id="2.40.170.20">
    <property type="entry name" value="TonB-dependent receptor, beta-barrel domain"/>
    <property type="match status" value="1"/>
</dbReference>
<dbReference type="PROSITE" id="PS52016">
    <property type="entry name" value="TONB_DEPENDENT_REC_3"/>
    <property type="match status" value="1"/>
</dbReference>
<evidence type="ECO:0000256" key="1">
    <source>
        <dbReference type="ARBA" id="ARBA00004571"/>
    </source>
</evidence>
<comment type="similarity">
    <text evidence="2 10 11">Belongs to the TonB-dependent receptor family.</text>
</comment>
<dbReference type="PATRIC" id="fig|470.1345.peg.3711"/>
<dbReference type="GO" id="GO:0038023">
    <property type="term" value="F:signaling receptor activity"/>
    <property type="evidence" value="ECO:0007669"/>
    <property type="project" value="InterPro"/>
</dbReference>